<evidence type="ECO:0008006" key="4">
    <source>
        <dbReference type="Google" id="ProtNLM"/>
    </source>
</evidence>
<accession>A0ABS6XQC4</accession>
<dbReference type="RefSeq" id="WP_219315424.1">
    <property type="nucleotide sequence ID" value="NZ_JAHWYN010000001.1"/>
</dbReference>
<name>A0ABS6XQC4_9FLAO</name>
<evidence type="ECO:0000313" key="2">
    <source>
        <dbReference type="EMBL" id="MBW4358877.1"/>
    </source>
</evidence>
<dbReference type="EMBL" id="JAHWYN010000001">
    <property type="protein sequence ID" value="MBW4358877.1"/>
    <property type="molecule type" value="Genomic_DNA"/>
</dbReference>
<keyword evidence="1" id="KW-0732">Signal</keyword>
<sequence length="122" mass="13456">MKKTFLMMLSVITLTTLMSVQTANAQEANSPWPGVTKKVLFDNEHVNVSEVTFAPGAVADWHSHPQYTAYAKTDVKMKVEIKEKEPSVVDLKAGQAIWSPAVTHKTSNVGKKPFTVIVSEIK</sequence>
<evidence type="ECO:0000313" key="3">
    <source>
        <dbReference type="Proteomes" id="UP000812031"/>
    </source>
</evidence>
<evidence type="ECO:0000256" key="1">
    <source>
        <dbReference type="SAM" id="SignalP"/>
    </source>
</evidence>
<comment type="caution">
    <text evidence="2">The sequence shown here is derived from an EMBL/GenBank/DDBJ whole genome shotgun (WGS) entry which is preliminary data.</text>
</comment>
<keyword evidence="3" id="KW-1185">Reference proteome</keyword>
<feature type="signal peptide" evidence="1">
    <location>
        <begin position="1"/>
        <end position="25"/>
    </location>
</feature>
<gene>
    <name evidence="2" type="ORF">KZH69_00105</name>
</gene>
<organism evidence="2 3">
    <name type="scientific">Flavobacterium taihuense</name>
    <dbReference type="NCBI Taxonomy" id="2857508"/>
    <lineage>
        <taxon>Bacteria</taxon>
        <taxon>Pseudomonadati</taxon>
        <taxon>Bacteroidota</taxon>
        <taxon>Flavobacteriia</taxon>
        <taxon>Flavobacteriales</taxon>
        <taxon>Flavobacteriaceae</taxon>
        <taxon>Flavobacterium</taxon>
    </lineage>
</organism>
<protein>
    <recommendedName>
        <fullName evidence="4">Cupin domain-containing protein</fullName>
    </recommendedName>
</protein>
<proteinExistence type="predicted"/>
<reference evidence="2 3" key="1">
    <citation type="submission" date="2021-07" db="EMBL/GenBank/DDBJ databases">
        <title>Flavobacterium sp. nov. isolated from sediment on the Taihu Lake.</title>
        <authorList>
            <person name="Qu J.-H."/>
        </authorList>
    </citation>
    <scope>NUCLEOTIDE SEQUENCE [LARGE SCALE GENOMIC DNA]</scope>
    <source>
        <strain evidence="2 3">NAS39</strain>
    </source>
</reference>
<dbReference type="Proteomes" id="UP000812031">
    <property type="component" value="Unassembled WGS sequence"/>
</dbReference>
<feature type="chain" id="PRO_5046426219" description="Cupin domain-containing protein" evidence="1">
    <location>
        <begin position="26"/>
        <end position="122"/>
    </location>
</feature>